<feature type="region of interest" description="Disordered" evidence="1">
    <location>
        <begin position="53"/>
        <end position="85"/>
    </location>
</feature>
<evidence type="ECO:0000313" key="2">
    <source>
        <dbReference type="EMBL" id="GBL82671.1"/>
    </source>
</evidence>
<protein>
    <submittedName>
        <fullName evidence="2">Uncharacterized protein</fullName>
    </submittedName>
</protein>
<reference evidence="2 3" key="1">
    <citation type="journal article" date="2019" name="Sci. Rep.">
        <title>Orb-weaving spider Araneus ventricosus genome elucidates the spidroin gene catalogue.</title>
        <authorList>
            <person name="Kono N."/>
            <person name="Nakamura H."/>
            <person name="Ohtoshi R."/>
            <person name="Moran D.A.P."/>
            <person name="Shinohara A."/>
            <person name="Yoshida Y."/>
            <person name="Fujiwara M."/>
            <person name="Mori M."/>
            <person name="Tomita M."/>
            <person name="Arakawa K."/>
        </authorList>
    </citation>
    <scope>NUCLEOTIDE SEQUENCE [LARGE SCALE GENOMIC DNA]</scope>
</reference>
<proteinExistence type="predicted"/>
<accession>A0A4Y2ART7</accession>
<evidence type="ECO:0000256" key="1">
    <source>
        <dbReference type="SAM" id="MobiDB-lite"/>
    </source>
</evidence>
<sequence length="96" mass="10173">MLGVNGLKPRWPSGKVSEPKAHGSKLDSNEDPSCIGLHTNSYVGGQTSPLWCGSLEKGVPAQASSSDRGSKLRGPSQNSPRVASKWDVNMAKLNLE</sequence>
<comment type="caution">
    <text evidence="2">The sequence shown here is derived from an EMBL/GenBank/DDBJ whole genome shotgun (WGS) entry which is preliminary data.</text>
</comment>
<evidence type="ECO:0000313" key="3">
    <source>
        <dbReference type="Proteomes" id="UP000499080"/>
    </source>
</evidence>
<gene>
    <name evidence="2" type="ORF">AVEN_263740_1</name>
</gene>
<feature type="compositionally biased region" description="Basic and acidic residues" evidence="1">
    <location>
        <begin position="17"/>
        <end position="28"/>
    </location>
</feature>
<dbReference type="Proteomes" id="UP000499080">
    <property type="component" value="Unassembled WGS sequence"/>
</dbReference>
<keyword evidence="3" id="KW-1185">Reference proteome</keyword>
<organism evidence="2 3">
    <name type="scientific">Araneus ventricosus</name>
    <name type="common">Orbweaver spider</name>
    <name type="synonym">Epeira ventricosa</name>
    <dbReference type="NCBI Taxonomy" id="182803"/>
    <lineage>
        <taxon>Eukaryota</taxon>
        <taxon>Metazoa</taxon>
        <taxon>Ecdysozoa</taxon>
        <taxon>Arthropoda</taxon>
        <taxon>Chelicerata</taxon>
        <taxon>Arachnida</taxon>
        <taxon>Araneae</taxon>
        <taxon>Araneomorphae</taxon>
        <taxon>Entelegynae</taxon>
        <taxon>Araneoidea</taxon>
        <taxon>Araneidae</taxon>
        <taxon>Araneus</taxon>
    </lineage>
</organism>
<name>A0A4Y2ART7_ARAVE</name>
<feature type="region of interest" description="Disordered" evidence="1">
    <location>
        <begin position="1"/>
        <end position="34"/>
    </location>
</feature>
<dbReference type="EMBL" id="BGPR01000029">
    <property type="protein sequence ID" value="GBL82671.1"/>
    <property type="molecule type" value="Genomic_DNA"/>
</dbReference>
<dbReference type="AlphaFoldDB" id="A0A4Y2ART7"/>